<accession>A0ABW5LAC5</accession>
<dbReference type="Pfam" id="PF14091">
    <property type="entry name" value="DUF4269"/>
    <property type="match status" value="1"/>
</dbReference>
<comment type="caution">
    <text evidence="1">The sequence shown here is derived from an EMBL/GenBank/DDBJ whole genome shotgun (WGS) entry which is preliminary data.</text>
</comment>
<keyword evidence="2" id="KW-1185">Reference proteome</keyword>
<sequence>MNIDFKDTAYLKEGNKKQKQAYRIITEHQILDVVKDYDPIVVGTIPIDIDIEGSDIDIILQATELDALRELLTKHFSKYQTFQIIFSGDEILTCSFETEGTAIELFAKDEITTNQNGYRHMIKEYEILQSKGPDFAQKIRDLKRKGIKTEPAFCKMLDIKGDPYIELLNYQVR</sequence>
<dbReference type="Proteomes" id="UP001597440">
    <property type="component" value="Unassembled WGS sequence"/>
</dbReference>
<name>A0ABW5LAC5_9SPHI</name>
<reference evidence="2" key="1">
    <citation type="journal article" date="2019" name="Int. J. Syst. Evol. Microbiol.">
        <title>The Global Catalogue of Microorganisms (GCM) 10K type strain sequencing project: providing services to taxonomists for standard genome sequencing and annotation.</title>
        <authorList>
            <consortium name="The Broad Institute Genomics Platform"/>
            <consortium name="The Broad Institute Genome Sequencing Center for Infectious Disease"/>
            <person name="Wu L."/>
            <person name="Ma J."/>
        </authorList>
    </citation>
    <scope>NUCLEOTIDE SEQUENCE [LARGE SCALE GENOMIC DNA]</scope>
    <source>
        <strain evidence="2">KCTC 52298</strain>
    </source>
</reference>
<gene>
    <name evidence="1" type="ORF">ACFSQW_20475</name>
</gene>
<evidence type="ECO:0000313" key="2">
    <source>
        <dbReference type="Proteomes" id="UP001597440"/>
    </source>
</evidence>
<dbReference type="RefSeq" id="WP_210354816.1">
    <property type="nucleotide sequence ID" value="NZ_JAEQMU010000002.1"/>
</dbReference>
<proteinExistence type="predicted"/>
<dbReference type="InterPro" id="IPR025365">
    <property type="entry name" value="DUF4269"/>
</dbReference>
<organism evidence="1 2">
    <name type="scientific">Sphingobacterium tabacisoli</name>
    <dbReference type="NCBI Taxonomy" id="2044855"/>
    <lineage>
        <taxon>Bacteria</taxon>
        <taxon>Pseudomonadati</taxon>
        <taxon>Bacteroidota</taxon>
        <taxon>Sphingobacteriia</taxon>
        <taxon>Sphingobacteriales</taxon>
        <taxon>Sphingobacteriaceae</taxon>
        <taxon>Sphingobacterium</taxon>
    </lineage>
</organism>
<evidence type="ECO:0000313" key="1">
    <source>
        <dbReference type="EMBL" id="MFD2556776.1"/>
    </source>
</evidence>
<dbReference type="EMBL" id="JBHULD010000025">
    <property type="protein sequence ID" value="MFD2556776.1"/>
    <property type="molecule type" value="Genomic_DNA"/>
</dbReference>
<protein>
    <submittedName>
        <fullName evidence="1">DUF4269 domain-containing protein</fullName>
    </submittedName>
</protein>